<gene>
    <name evidence="1" type="ORF">CWO92_06965</name>
</gene>
<proteinExistence type="predicted"/>
<name>A0A2N3LNB8_9BACI</name>
<evidence type="ECO:0000313" key="1">
    <source>
        <dbReference type="EMBL" id="PKR86106.1"/>
    </source>
</evidence>
<accession>A0A2N3LNB8</accession>
<comment type="caution">
    <text evidence="1">The sequence shown here is derived from an EMBL/GenBank/DDBJ whole genome shotgun (WGS) entry which is preliminary data.</text>
</comment>
<evidence type="ECO:0000313" key="2">
    <source>
        <dbReference type="Proteomes" id="UP000233440"/>
    </source>
</evidence>
<dbReference type="Proteomes" id="UP000233440">
    <property type="component" value="Unassembled WGS sequence"/>
</dbReference>
<dbReference type="AlphaFoldDB" id="A0A2N3LNB8"/>
<dbReference type="EMBL" id="PIQO01000003">
    <property type="protein sequence ID" value="PKR86106.1"/>
    <property type="molecule type" value="Genomic_DNA"/>
</dbReference>
<reference evidence="1 2" key="1">
    <citation type="submission" date="2017-11" db="EMBL/GenBank/DDBJ databases">
        <title>Bacillus camelliae sp. nov., isolated from pu'er tea.</title>
        <authorList>
            <person name="Niu L."/>
        </authorList>
    </citation>
    <scope>NUCLEOTIDE SEQUENCE [LARGE SCALE GENOMIC DNA]</scope>
    <source>
        <strain evidence="1 2">7578-1</strain>
    </source>
</reference>
<keyword evidence="2" id="KW-1185">Reference proteome</keyword>
<organism evidence="1 2">
    <name type="scientific">Heyndrickxia camelliae</name>
    <dbReference type="NCBI Taxonomy" id="1707093"/>
    <lineage>
        <taxon>Bacteria</taxon>
        <taxon>Bacillati</taxon>
        <taxon>Bacillota</taxon>
        <taxon>Bacilli</taxon>
        <taxon>Bacillales</taxon>
        <taxon>Bacillaceae</taxon>
        <taxon>Heyndrickxia</taxon>
    </lineage>
</organism>
<protein>
    <submittedName>
        <fullName evidence="1">Uncharacterized protein</fullName>
    </submittedName>
</protein>
<sequence length="88" mass="10373">MVGEKMNKKIKRVKLEYPRTEGNANAILLDLIDVRASDGILIEYDFYRDGWVISQPTVLKWDIDDKECDPKYKESAFIPSWQYIEDDE</sequence>